<dbReference type="SUPFAM" id="SSF46689">
    <property type="entry name" value="Homeodomain-like"/>
    <property type="match status" value="1"/>
</dbReference>
<evidence type="ECO:0000256" key="7">
    <source>
        <dbReference type="ARBA" id="ARBA00023163"/>
    </source>
</evidence>
<evidence type="ECO:0000256" key="1">
    <source>
        <dbReference type="ARBA" id="ARBA00004496"/>
    </source>
</evidence>
<evidence type="ECO:0000256" key="8">
    <source>
        <dbReference type="PROSITE-ProRule" id="PRU00169"/>
    </source>
</evidence>
<protein>
    <submittedName>
        <fullName evidence="11">Regulator of RpoS</fullName>
    </submittedName>
</protein>
<keyword evidence="6" id="KW-0238">DNA-binding</keyword>
<dbReference type="PANTHER" id="PTHR42713:SF3">
    <property type="entry name" value="TRANSCRIPTIONAL REGULATORY PROTEIN HPTR"/>
    <property type="match status" value="1"/>
</dbReference>
<dbReference type="SMART" id="SM00342">
    <property type="entry name" value="HTH_ARAC"/>
    <property type="match status" value="1"/>
</dbReference>
<keyword evidence="3 8" id="KW-0597">Phosphoprotein</keyword>
<evidence type="ECO:0000256" key="3">
    <source>
        <dbReference type="ARBA" id="ARBA00022553"/>
    </source>
</evidence>
<keyword evidence="7" id="KW-0804">Transcription</keyword>
<sequence length="513" mass="58028">MTYKVLLIDDEPSALEGMLLWIDWRELGFEICGTCGNGQEGLRLIGELDPDLVITDVNMPLLNGLEMIGAWQQAGGREIKFVILSGYSEFEYAQTAIRYGINHYLLKPVFPEEATEELREIYQELEQEERGRRFKQMAASEETAAAIKGLLYEQPTEPADPEFLASLPADVCCWNVCLIQTAPQQYAEVRGKAAALIAVAPAMYLVDLEAGCCAIVFGSFAAGHESEAITGVADSLRQECPGQTLFIAAGTSVPALTGITNSYRTAKETLQHFFYRTSSAGLLMYHEIKNTPFSRQYDHIRMADELIGFINTLDLPGFRSAVDSAAHSFQEKLVAPEAVKKFVIHLIYRIRELTHHVTENGKRPELLNEFQLPEVHHYRLTLTGLMGYLLTSGEAGIELLLEDRGRRSHDIVRDINQYIQEHYRESLTIQKLAEIFYLHPVYLGQLLIKKNGIGFKELLHNLRIEEAARLLHEQKTKLSEVAEQVGYANYGQFLKQFEKKMKMSPNEYRNLKT</sequence>
<dbReference type="PROSITE" id="PS50110">
    <property type="entry name" value="RESPONSE_REGULATORY"/>
    <property type="match status" value="1"/>
</dbReference>
<dbReference type="InterPro" id="IPR051552">
    <property type="entry name" value="HptR"/>
</dbReference>
<feature type="domain" description="HTH araC/xylS-type" evidence="9">
    <location>
        <begin position="413"/>
        <end position="511"/>
    </location>
</feature>
<evidence type="ECO:0000256" key="5">
    <source>
        <dbReference type="ARBA" id="ARBA00023015"/>
    </source>
</evidence>
<feature type="modified residue" description="4-aspartylphosphate" evidence="8">
    <location>
        <position position="56"/>
    </location>
</feature>
<dbReference type="Pfam" id="PF12833">
    <property type="entry name" value="HTH_18"/>
    <property type="match status" value="1"/>
</dbReference>
<dbReference type="InterPro" id="IPR018062">
    <property type="entry name" value="HTH_AraC-typ_CS"/>
</dbReference>
<keyword evidence="12" id="KW-1185">Reference proteome</keyword>
<dbReference type="Pfam" id="PF00072">
    <property type="entry name" value="Response_reg"/>
    <property type="match status" value="1"/>
</dbReference>
<keyword evidence="5" id="KW-0805">Transcription regulation</keyword>
<gene>
    <name evidence="11" type="primary">rssB_16</name>
    <name evidence="11" type="ORF">PAECIP111892_05366</name>
</gene>
<dbReference type="SMART" id="SM00448">
    <property type="entry name" value="REC"/>
    <property type="match status" value="1"/>
</dbReference>
<dbReference type="EMBL" id="CAKMMG010000013">
    <property type="protein sequence ID" value="CAH1223788.1"/>
    <property type="molecule type" value="Genomic_DNA"/>
</dbReference>
<dbReference type="Proteomes" id="UP000838324">
    <property type="component" value="Unassembled WGS sequence"/>
</dbReference>
<dbReference type="RefSeq" id="WP_236337262.1">
    <property type="nucleotide sequence ID" value="NZ_CAKMMG010000013.1"/>
</dbReference>
<name>A0ABN8H520_9BACL</name>
<dbReference type="PROSITE" id="PS01124">
    <property type="entry name" value="HTH_ARAC_FAMILY_2"/>
    <property type="match status" value="1"/>
</dbReference>
<organism evidence="11 12">
    <name type="scientific">Paenibacillus auburnensis</name>
    <dbReference type="NCBI Taxonomy" id="2905649"/>
    <lineage>
        <taxon>Bacteria</taxon>
        <taxon>Bacillati</taxon>
        <taxon>Bacillota</taxon>
        <taxon>Bacilli</taxon>
        <taxon>Bacillales</taxon>
        <taxon>Paenibacillaceae</taxon>
        <taxon>Paenibacillus</taxon>
    </lineage>
</organism>
<evidence type="ECO:0000313" key="11">
    <source>
        <dbReference type="EMBL" id="CAH1223788.1"/>
    </source>
</evidence>
<dbReference type="Gene3D" id="3.40.50.2300">
    <property type="match status" value="1"/>
</dbReference>
<accession>A0ABN8H520</accession>
<dbReference type="SUPFAM" id="SSF52172">
    <property type="entry name" value="CheY-like"/>
    <property type="match status" value="1"/>
</dbReference>
<dbReference type="InterPro" id="IPR011006">
    <property type="entry name" value="CheY-like_superfamily"/>
</dbReference>
<comment type="subcellular location">
    <subcellularLocation>
        <location evidence="1">Cytoplasm</location>
    </subcellularLocation>
</comment>
<keyword evidence="4" id="KW-0902">Two-component regulatory system</keyword>
<dbReference type="CDD" id="cd17536">
    <property type="entry name" value="REC_YesN-like"/>
    <property type="match status" value="1"/>
</dbReference>
<dbReference type="InterPro" id="IPR001789">
    <property type="entry name" value="Sig_transdc_resp-reg_receiver"/>
</dbReference>
<evidence type="ECO:0000259" key="10">
    <source>
        <dbReference type="PROSITE" id="PS50110"/>
    </source>
</evidence>
<keyword evidence="2" id="KW-0963">Cytoplasm</keyword>
<reference evidence="11" key="1">
    <citation type="submission" date="2022-01" db="EMBL/GenBank/DDBJ databases">
        <authorList>
            <person name="Criscuolo A."/>
        </authorList>
    </citation>
    <scope>NUCLEOTIDE SEQUENCE</scope>
    <source>
        <strain evidence="11">CIP111892</strain>
    </source>
</reference>
<dbReference type="PANTHER" id="PTHR42713">
    <property type="entry name" value="HISTIDINE KINASE-RELATED"/>
    <property type="match status" value="1"/>
</dbReference>
<comment type="caution">
    <text evidence="11">The sequence shown here is derived from an EMBL/GenBank/DDBJ whole genome shotgun (WGS) entry which is preliminary data.</text>
</comment>
<evidence type="ECO:0000313" key="12">
    <source>
        <dbReference type="Proteomes" id="UP000838324"/>
    </source>
</evidence>
<evidence type="ECO:0000256" key="2">
    <source>
        <dbReference type="ARBA" id="ARBA00022490"/>
    </source>
</evidence>
<dbReference type="PROSITE" id="PS00041">
    <property type="entry name" value="HTH_ARAC_FAMILY_1"/>
    <property type="match status" value="1"/>
</dbReference>
<proteinExistence type="predicted"/>
<evidence type="ECO:0000256" key="6">
    <source>
        <dbReference type="ARBA" id="ARBA00023125"/>
    </source>
</evidence>
<dbReference type="InterPro" id="IPR018060">
    <property type="entry name" value="HTH_AraC"/>
</dbReference>
<evidence type="ECO:0000259" key="9">
    <source>
        <dbReference type="PROSITE" id="PS01124"/>
    </source>
</evidence>
<dbReference type="InterPro" id="IPR009057">
    <property type="entry name" value="Homeodomain-like_sf"/>
</dbReference>
<dbReference type="Gene3D" id="1.10.10.60">
    <property type="entry name" value="Homeodomain-like"/>
    <property type="match status" value="2"/>
</dbReference>
<feature type="domain" description="Response regulatory" evidence="10">
    <location>
        <begin position="4"/>
        <end position="122"/>
    </location>
</feature>
<evidence type="ECO:0000256" key="4">
    <source>
        <dbReference type="ARBA" id="ARBA00023012"/>
    </source>
</evidence>